<keyword evidence="5 8" id="KW-0482">Metalloprotease</keyword>
<dbReference type="Gene3D" id="3.40.390.10">
    <property type="entry name" value="Collagenase (Catalytic Domain)"/>
    <property type="match status" value="1"/>
</dbReference>
<evidence type="ECO:0000313" key="15">
    <source>
        <dbReference type="Proteomes" id="UP000749559"/>
    </source>
</evidence>
<dbReference type="InterPro" id="IPR035914">
    <property type="entry name" value="Sperma_CUB_dom_sf"/>
</dbReference>
<dbReference type="InterPro" id="IPR006026">
    <property type="entry name" value="Peptidase_Metallo"/>
</dbReference>
<dbReference type="SUPFAM" id="SSF49854">
    <property type="entry name" value="Spermadhesin, CUB domain"/>
    <property type="match status" value="1"/>
</dbReference>
<dbReference type="GO" id="GO:0004222">
    <property type="term" value="F:metalloendopeptidase activity"/>
    <property type="evidence" value="ECO:0007669"/>
    <property type="project" value="UniProtKB-UniRule"/>
</dbReference>
<dbReference type="InterPro" id="IPR001506">
    <property type="entry name" value="Peptidase_M12A"/>
</dbReference>
<dbReference type="EC" id="3.4.24.-" evidence="9"/>
<feature type="active site" evidence="8">
    <location>
        <position position="362"/>
    </location>
</feature>
<dbReference type="InterPro" id="IPR000859">
    <property type="entry name" value="CUB_dom"/>
</dbReference>
<comment type="caution">
    <text evidence="14">The sequence shown here is derived from an EMBL/GenBank/DDBJ whole genome shotgun (WGS) entry which is preliminary data.</text>
</comment>
<dbReference type="SUPFAM" id="SSF55486">
    <property type="entry name" value="Metalloproteases ('zincins'), catalytic domain"/>
    <property type="match status" value="1"/>
</dbReference>
<dbReference type="Gene3D" id="2.60.120.290">
    <property type="entry name" value="Spermadhesin, CUB domain"/>
    <property type="match status" value="1"/>
</dbReference>
<evidence type="ECO:0000313" key="14">
    <source>
        <dbReference type="EMBL" id="CAH1793370.1"/>
    </source>
</evidence>
<dbReference type="OrthoDB" id="6156706at2759"/>
<keyword evidence="1 8" id="KW-0645">Protease</keyword>
<evidence type="ECO:0000256" key="10">
    <source>
        <dbReference type="SAM" id="MobiDB-lite"/>
    </source>
</evidence>
<keyword evidence="15" id="KW-1185">Reference proteome</keyword>
<comment type="caution">
    <text evidence="7">Lacks conserved residue(s) required for the propagation of feature annotation.</text>
</comment>
<organism evidence="14 15">
    <name type="scientific">Owenia fusiformis</name>
    <name type="common">Polychaete worm</name>
    <dbReference type="NCBI Taxonomy" id="6347"/>
    <lineage>
        <taxon>Eukaryota</taxon>
        <taxon>Metazoa</taxon>
        <taxon>Spiralia</taxon>
        <taxon>Lophotrochozoa</taxon>
        <taxon>Annelida</taxon>
        <taxon>Polychaeta</taxon>
        <taxon>Sedentaria</taxon>
        <taxon>Canalipalpata</taxon>
        <taxon>Sabellida</taxon>
        <taxon>Oweniida</taxon>
        <taxon>Oweniidae</taxon>
        <taxon>Owenia</taxon>
    </lineage>
</organism>
<feature type="region of interest" description="Disordered" evidence="10">
    <location>
        <begin position="188"/>
        <end position="234"/>
    </location>
</feature>
<evidence type="ECO:0000256" key="9">
    <source>
        <dbReference type="RuleBase" id="RU361183"/>
    </source>
</evidence>
<dbReference type="AlphaFoldDB" id="A0A8S4PJP4"/>
<keyword evidence="3 8" id="KW-0378">Hydrolase</keyword>
<dbReference type="PRINTS" id="PR00480">
    <property type="entry name" value="ASTACIN"/>
</dbReference>
<dbReference type="Proteomes" id="UP000749559">
    <property type="component" value="Unassembled WGS sequence"/>
</dbReference>
<name>A0A8S4PJP4_OWEFU</name>
<feature type="binding site" evidence="8">
    <location>
        <position position="371"/>
    </location>
    <ligand>
        <name>Zn(2+)</name>
        <dbReference type="ChEBI" id="CHEBI:29105"/>
        <note>catalytic</note>
    </ligand>
</feature>
<feature type="binding site" evidence="8">
    <location>
        <position position="365"/>
    </location>
    <ligand>
        <name>Zn(2+)</name>
        <dbReference type="ChEBI" id="CHEBI:29105"/>
        <note>catalytic</note>
    </ligand>
</feature>
<proteinExistence type="predicted"/>
<dbReference type="CDD" id="cd00041">
    <property type="entry name" value="CUB"/>
    <property type="match status" value="1"/>
</dbReference>
<dbReference type="PANTHER" id="PTHR10127">
    <property type="entry name" value="DISCOIDIN, CUB, EGF, LAMININ , AND ZINC METALLOPROTEASE DOMAIN CONTAINING"/>
    <property type="match status" value="1"/>
</dbReference>
<dbReference type="PROSITE" id="PS01180">
    <property type="entry name" value="CUB"/>
    <property type="match status" value="1"/>
</dbReference>
<reference evidence="14" key="1">
    <citation type="submission" date="2022-03" db="EMBL/GenBank/DDBJ databases">
        <authorList>
            <person name="Martin C."/>
        </authorList>
    </citation>
    <scope>NUCLEOTIDE SEQUENCE</scope>
</reference>
<feature type="compositionally biased region" description="Basic and acidic residues" evidence="10">
    <location>
        <begin position="223"/>
        <end position="234"/>
    </location>
</feature>
<dbReference type="GO" id="GO:0008270">
    <property type="term" value="F:zinc ion binding"/>
    <property type="evidence" value="ECO:0007669"/>
    <property type="project" value="UniProtKB-UniRule"/>
</dbReference>
<keyword evidence="11" id="KW-0812">Transmembrane</keyword>
<keyword evidence="11" id="KW-1133">Transmembrane helix</keyword>
<feature type="domain" description="CUB" evidence="12">
    <location>
        <begin position="513"/>
        <end position="648"/>
    </location>
</feature>
<evidence type="ECO:0000256" key="3">
    <source>
        <dbReference type="ARBA" id="ARBA00022801"/>
    </source>
</evidence>
<accession>A0A8S4PJP4</accession>
<evidence type="ECO:0000256" key="6">
    <source>
        <dbReference type="ARBA" id="ARBA00023157"/>
    </source>
</evidence>
<dbReference type="InterPro" id="IPR024079">
    <property type="entry name" value="MetalloPept_cat_dom_sf"/>
</dbReference>
<evidence type="ECO:0000256" key="4">
    <source>
        <dbReference type="ARBA" id="ARBA00022833"/>
    </source>
</evidence>
<dbReference type="GO" id="GO:0006508">
    <property type="term" value="P:proteolysis"/>
    <property type="evidence" value="ECO:0007669"/>
    <property type="project" value="UniProtKB-KW"/>
</dbReference>
<evidence type="ECO:0000259" key="13">
    <source>
        <dbReference type="PROSITE" id="PS51864"/>
    </source>
</evidence>
<dbReference type="InterPro" id="IPR034035">
    <property type="entry name" value="Astacin-like_dom"/>
</dbReference>
<feature type="domain" description="Peptidase M12A" evidence="13">
    <location>
        <begin position="263"/>
        <end position="469"/>
    </location>
</feature>
<feature type="region of interest" description="Disordered" evidence="10">
    <location>
        <begin position="32"/>
        <end position="66"/>
    </location>
</feature>
<keyword evidence="4 8" id="KW-0862">Zinc</keyword>
<dbReference type="PROSITE" id="PS51864">
    <property type="entry name" value="ASTACIN"/>
    <property type="match status" value="1"/>
</dbReference>
<dbReference type="EMBL" id="CAIIXF020000009">
    <property type="protein sequence ID" value="CAH1793370.1"/>
    <property type="molecule type" value="Genomic_DNA"/>
</dbReference>
<keyword evidence="2 8" id="KW-0479">Metal-binding</keyword>
<dbReference type="SMART" id="SM00042">
    <property type="entry name" value="CUB"/>
    <property type="match status" value="1"/>
</dbReference>
<protein>
    <recommendedName>
        <fullName evidence="9">Metalloendopeptidase</fullName>
        <ecNumber evidence="9">3.4.24.-</ecNumber>
    </recommendedName>
</protein>
<comment type="cofactor">
    <cofactor evidence="8 9">
        <name>Zn(2+)</name>
        <dbReference type="ChEBI" id="CHEBI:29105"/>
    </cofactor>
    <text evidence="8 9">Binds 1 zinc ion per subunit.</text>
</comment>
<evidence type="ECO:0000256" key="1">
    <source>
        <dbReference type="ARBA" id="ARBA00022670"/>
    </source>
</evidence>
<feature type="binding site" evidence="8">
    <location>
        <position position="361"/>
    </location>
    <ligand>
        <name>Zn(2+)</name>
        <dbReference type="ChEBI" id="CHEBI:29105"/>
        <note>catalytic</note>
    </ligand>
</feature>
<dbReference type="PANTHER" id="PTHR10127:SF780">
    <property type="entry name" value="METALLOENDOPEPTIDASE"/>
    <property type="match status" value="1"/>
</dbReference>
<dbReference type="Pfam" id="PF00431">
    <property type="entry name" value="CUB"/>
    <property type="match status" value="1"/>
</dbReference>
<evidence type="ECO:0000256" key="8">
    <source>
        <dbReference type="PROSITE-ProRule" id="PRU01211"/>
    </source>
</evidence>
<evidence type="ECO:0000259" key="12">
    <source>
        <dbReference type="PROSITE" id="PS01180"/>
    </source>
</evidence>
<keyword evidence="11" id="KW-0472">Membrane</keyword>
<evidence type="ECO:0000256" key="11">
    <source>
        <dbReference type="SAM" id="Phobius"/>
    </source>
</evidence>
<dbReference type="SMART" id="SM00235">
    <property type="entry name" value="ZnMc"/>
    <property type="match status" value="1"/>
</dbReference>
<evidence type="ECO:0000256" key="7">
    <source>
        <dbReference type="PROSITE-ProRule" id="PRU00059"/>
    </source>
</evidence>
<feature type="compositionally biased region" description="Basic residues" evidence="10">
    <location>
        <begin position="188"/>
        <end position="198"/>
    </location>
</feature>
<evidence type="ECO:0000256" key="2">
    <source>
        <dbReference type="ARBA" id="ARBA00022723"/>
    </source>
</evidence>
<evidence type="ECO:0000256" key="5">
    <source>
        <dbReference type="ARBA" id="ARBA00023049"/>
    </source>
</evidence>
<feature type="compositionally biased region" description="Basic residues" evidence="10">
    <location>
        <begin position="205"/>
        <end position="222"/>
    </location>
</feature>
<dbReference type="Pfam" id="PF01400">
    <property type="entry name" value="Astacin"/>
    <property type="match status" value="1"/>
</dbReference>
<gene>
    <name evidence="14" type="ORF">OFUS_LOCUS18230</name>
</gene>
<keyword evidence="6" id="KW-1015">Disulfide bond</keyword>
<sequence>MKHLDKMVVWIRLILSLGIIVTAYGRSFEGQLSGDGPGSGTISEPRSKGHRRPDKPVGHNDLDDDDDPIDADKLITRLSDGRIKWTFSVLGEFHPDVTITCGNTSISRDFIMSESDWKHLVAIMRQVTSQRKLKDMVVVWRNMALVEFYSQLESGFTNHEVLFDVETKGLFQGDVILSVKQSRKLLKQAKNSRKKVKKQKIDFRNRKKNHRVNTKLKHKRDHRRDVSERESRETKVRRSISKIERQLNAKLNKKKIVKTRTKRKMRTTEKWTLPIPYFISKERNHFDDTDKDRIKLGISHWEQNTCIRFTEQTKKPNNYPFVPYVEFQPSTGCSAYVGRDPFSPSEISVHRNCLKLGTIAHEIGHILGFWHEHTRPDRDSYVKVVIDNIMDDLISNYNKWAMDESRSSGIPYDIASIMHYGKQFFSKFKNHNTLESLDPLMMDAMGQRTHLSFLDVKLANYEYCLDACPGYNSLAWNDCQNDGYRDPNSCTRCKCPDGWEGTFCDQVKSKEVCGENTLSATSDPQRFHSPGFPIPGYPKAALCTWLIQAPEGKNVITKFAGDRFVVAFEQTFPTTSTRSGTGDYYCEDDWVEVRYQSLTETGPRFCGFVVNTTMEFVSRGNKQMILFRSFHTDSYMTYAGFQMEYFTRDRVNGEATKQVKVSGIMTTEYKHYEGLYKIEARQVNGMAVFKHILDDLAYLFFVDLGKDFQGWGLGAEAGADYADIFIESTSDYPDKAKGTWISWVPPEEVLEDQLVVEASEESCEYIHFTNVNGADENNLQGVYELDHHQSGFPVYRKVTSDEDLYLYHINGDWLIGDTINSESAYAVAEGDDTVDPTKISIIWKIFEGGRMVLHNTAKIECHFGENIPTK</sequence>
<dbReference type="CDD" id="cd04280">
    <property type="entry name" value="ZnMc_astacin_like"/>
    <property type="match status" value="1"/>
</dbReference>
<feature type="transmembrane region" description="Helical" evidence="11">
    <location>
        <begin position="7"/>
        <end position="25"/>
    </location>
</feature>